<keyword evidence="1" id="KW-0472">Membrane</keyword>
<feature type="chain" id="PRO_5027038461" evidence="2">
    <location>
        <begin position="36"/>
        <end position="172"/>
    </location>
</feature>
<dbReference type="Proteomes" id="UP000469346">
    <property type="component" value="Unassembled WGS sequence"/>
</dbReference>
<organism evidence="3 4">
    <name type="scientific">Dissulfurirhabdus thermomarina</name>
    <dbReference type="NCBI Taxonomy" id="1765737"/>
    <lineage>
        <taxon>Bacteria</taxon>
        <taxon>Deltaproteobacteria</taxon>
        <taxon>Dissulfurirhabdaceae</taxon>
        <taxon>Dissulfurirhabdus</taxon>
    </lineage>
</organism>
<keyword evidence="4" id="KW-1185">Reference proteome</keyword>
<name>A0A6N9TV65_DISTH</name>
<comment type="caution">
    <text evidence="3">The sequence shown here is derived from an EMBL/GenBank/DDBJ whole genome shotgun (WGS) entry which is preliminary data.</text>
</comment>
<evidence type="ECO:0000256" key="1">
    <source>
        <dbReference type="SAM" id="Phobius"/>
    </source>
</evidence>
<keyword evidence="1" id="KW-0812">Transmembrane</keyword>
<gene>
    <name evidence="3" type="ORF">G3N55_06010</name>
</gene>
<proteinExistence type="predicted"/>
<reference evidence="3 4" key="1">
    <citation type="submission" date="2020-02" db="EMBL/GenBank/DDBJ databases">
        <title>Comparative genomics of sulfur disproportionating microorganisms.</title>
        <authorList>
            <person name="Ward L.M."/>
            <person name="Bertran E."/>
            <person name="Johnston D.T."/>
        </authorList>
    </citation>
    <scope>NUCLEOTIDE SEQUENCE [LARGE SCALE GENOMIC DNA]</scope>
    <source>
        <strain evidence="3 4">DSM 100025</strain>
    </source>
</reference>
<dbReference type="AlphaFoldDB" id="A0A6N9TV65"/>
<keyword evidence="1" id="KW-1133">Transmembrane helix</keyword>
<protein>
    <submittedName>
        <fullName evidence="3">Uncharacterized protein</fullName>
    </submittedName>
</protein>
<dbReference type="EMBL" id="JAAGRR010000053">
    <property type="protein sequence ID" value="NDY42396.1"/>
    <property type="molecule type" value="Genomic_DNA"/>
</dbReference>
<evidence type="ECO:0000256" key="2">
    <source>
        <dbReference type="SAM" id="SignalP"/>
    </source>
</evidence>
<evidence type="ECO:0000313" key="3">
    <source>
        <dbReference type="EMBL" id="NDY42396.1"/>
    </source>
</evidence>
<keyword evidence="2" id="KW-0732">Signal</keyword>
<evidence type="ECO:0000313" key="4">
    <source>
        <dbReference type="Proteomes" id="UP000469346"/>
    </source>
</evidence>
<sequence>MRIFSFENGSLPSRLRAAAAAVPFLVLSTAGPAWAVQVHGAPEGLVAHLLAHVFFAAAMLVFALRIRALGLDTASAWRHVRAGALFFVAWNAWAFASHVLDAAAGPLPRPPGAPWDRVLLESLSDFARYVLKNDHILAVPAMAWIYLGLRDLARADGAGTSSRAGDPEAGAP</sequence>
<feature type="signal peptide" evidence="2">
    <location>
        <begin position="1"/>
        <end position="35"/>
    </location>
</feature>
<accession>A0A6N9TV65</accession>
<feature type="transmembrane region" description="Helical" evidence="1">
    <location>
        <begin position="45"/>
        <end position="64"/>
    </location>
</feature>
<dbReference type="RefSeq" id="WP_163298536.1">
    <property type="nucleotide sequence ID" value="NZ_JAAGRR010000053.1"/>
</dbReference>